<name>U4LGI9_PYROM</name>
<proteinExistence type="predicted"/>
<dbReference type="Proteomes" id="UP000018144">
    <property type="component" value="Unassembled WGS sequence"/>
</dbReference>
<reference evidence="1 2" key="1">
    <citation type="journal article" date="2013" name="PLoS Genet.">
        <title>The genome and development-dependent transcriptomes of Pyronema confluens: a window into fungal evolution.</title>
        <authorList>
            <person name="Traeger S."/>
            <person name="Altegoer F."/>
            <person name="Freitag M."/>
            <person name="Gabaldon T."/>
            <person name="Kempken F."/>
            <person name="Kumar A."/>
            <person name="Marcet-Houben M."/>
            <person name="Poggeler S."/>
            <person name="Stajich J.E."/>
            <person name="Nowrousian M."/>
        </authorList>
    </citation>
    <scope>NUCLEOTIDE SEQUENCE [LARGE SCALE GENOMIC DNA]</scope>
    <source>
        <strain evidence="2">CBS 100304</strain>
        <tissue evidence="1">Vegetative mycelium</tissue>
    </source>
</reference>
<dbReference type="AlphaFoldDB" id="U4LGI9"/>
<organism evidence="1 2">
    <name type="scientific">Pyronema omphalodes (strain CBS 100304)</name>
    <name type="common">Pyronema confluens</name>
    <dbReference type="NCBI Taxonomy" id="1076935"/>
    <lineage>
        <taxon>Eukaryota</taxon>
        <taxon>Fungi</taxon>
        <taxon>Dikarya</taxon>
        <taxon>Ascomycota</taxon>
        <taxon>Pezizomycotina</taxon>
        <taxon>Pezizomycetes</taxon>
        <taxon>Pezizales</taxon>
        <taxon>Pyronemataceae</taxon>
        <taxon>Pyronema</taxon>
    </lineage>
</organism>
<dbReference type="OrthoDB" id="2963168at2759"/>
<evidence type="ECO:0000313" key="2">
    <source>
        <dbReference type="Proteomes" id="UP000018144"/>
    </source>
</evidence>
<protein>
    <submittedName>
        <fullName evidence="1">Uncharacterized protein</fullName>
    </submittedName>
</protein>
<sequence>MKEVVTRTSDLSRKTFEKDFWRIDTLQRTLYRAYFDIYLTLDGSELNAKVIFQGEVMRRTL</sequence>
<accession>U4LGI9</accession>
<dbReference type="EMBL" id="HF935526">
    <property type="protein sequence ID" value="CCX31023.1"/>
    <property type="molecule type" value="Genomic_DNA"/>
</dbReference>
<gene>
    <name evidence="1" type="ORF">PCON_09839</name>
</gene>
<keyword evidence="2" id="KW-1185">Reference proteome</keyword>
<dbReference type="STRING" id="1076935.U4LGI9"/>
<evidence type="ECO:0000313" key="1">
    <source>
        <dbReference type="EMBL" id="CCX31023.1"/>
    </source>
</evidence>